<proteinExistence type="predicted"/>
<evidence type="ECO:0000256" key="1">
    <source>
        <dbReference type="SAM" id="MobiDB-lite"/>
    </source>
</evidence>
<feature type="region of interest" description="Disordered" evidence="1">
    <location>
        <begin position="1"/>
        <end position="95"/>
    </location>
</feature>
<accession>A5BRR0</accession>
<dbReference type="EMBL" id="AM468661">
    <property type="protein sequence ID" value="CAN65921.1"/>
    <property type="molecule type" value="Genomic_DNA"/>
</dbReference>
<gene>
    <name evidence="2" type="ORF">VITISV_019824</name>
</gene>
<dbReference type="AlphaFoldDB" id="A5BRR0"/>
<feature type="compositionally biased region" description="Polar residues" evidence="1">
    <location>
        <begin position="8"/>
        <end position="21"/>
    </location>
</feature>
<reference evidence="2" key="1">
    <citation type="journal article" date="2007" name="PLoS ONE">
        <title>The first genome sequence of an elite grapevine cultivar (Pinot noir Vitis vinifera L.): coping with a highly heterozygous genome.</title>
        <authorList>
            <person name="Velasco R."/>
            <person name="Zharkikh A."/>
            <person name="Troggio M."/>
            <person name="Cartwright D.A."/>
            <person name="Cestaro A."/>
            <person name="Pruss D."/>
            <person name="Pindo M."/>
            <person name="FitzGerald L.M."/>
            <person name="Vezzulli S."/>
            <person name="Reid J."/>
            <person name="Malacarne G."/>
            <person name="Iliev D."/>
            <person name="Coppola G."/>
            <person name="Wardell B."/>
            <person name="Micheletti D."/>
            <person name="Macalma T."/>
            <person name="Facci M."/>
            <person name="Mitchell J.T."/>
            <person name="Perazzolli M."/>
            <person name="Eldredge G."/>
            <person name="Gatto P."/>
            <person name="Oyzerski R."/>
            <person name="Moretto M."/>
            <person name="Gutin N."/>
            <person name="Stefanini M."/>
            <person name="Chen Y."/>
            <person name="Segala C."/>
            <person name="Davenport C."/>
            <person name="Dematte L."/>
            <person name="Mraz A."/>
            <person name="Battilana J."/>
            <person name="Stormo K."/>
            <person name="Costa F."/>
            <person name="Tao Q."/>
            <person name="Si-Ammour A."/>
            <person name="Harkins T."/>
            <person name="Lackey A."/>
            <person name="Perbost C."/>
            <person name="Taillon B."/>
            <person name="Stella A."/>
            <person name="Solovyev V."/>
            <person name="Fawcett J.A."/>
            <person name="Sterck L."/>
            <person name="Vandepoele K."/>
            <person name="Grando S.M."/>
            <person name="Toppo S."/>
            <person name="Moser C."/>
            <person name="Lanchbury J."/>
            <person name="Bogden R."/>
            <person name="Skolnick M."/>
            <person name="Sgaramella V."/>
            <person name="Bhatnagar S.K."/>
            <person name="Fontana P."/>
            <person name="Gutin A."/>
            <person name="Van de Peer Y."/>
            <person name="Salamini F."/>
            <person name="Viola R."/>
        </authorList>
    </citation>
    <scope>NUCLEOTIDE SEQUENCE</scope>
</reference>
<organism evidence="2">
    <name type="scientific">Vitis vinifera</name>
    <name type="common">Grape</name>
    <dbReference type="NCBI Taxonomy" id="29760"/>
    <lineage>
        <taxon>Eukaryota</taxon>
        <taxon>Viridiplantae</taxon>
        <taxon>Streptophyta</taxon>
        <taxon>Embryophyta</taxon>
        <taxon>Tracheophyta</taxon>
        <taxon>Spermatophyta</taxon>
        <taxon>Magnoliopsida</taxon>
        <taxon>eudicotyledons</taxon>
        <taxon>Gunneridae</taxon>
        <taxon>Pentapetalae</taxon>
        <taxon>rosids</taxon>
        <taxon>Vitales</taxon>
        <taxon>Vitaceae</taxon>
        <taxon>Viteae</taxon>
        <taxon>Vitis</taxon>
    </lineage>
</organism>
<feature type="compositionally biased region" description="Polar residues" evidence="1">
    <location>
        <begin position="48"/>
        <end position="60"/>
    </location>
</feature>
<protein>
    <submittedName>
        <fullName evidence="2">Uncharacterized protein</fullName>
    </submittedName>
</protein>
<feature type="compositionally biased region" description="Low complexity" evidence="1">
    <location>
        <begin position="26"/>
        <end position="35"/>
    </location>
</feature>
<name>A5BRR0_VITVI</name>
<evidence type="ECO:0000313" key="2">
    <source>
        <dbReference type="EMBL" id="CAN65921.1"/>
    </source>
</evidence>
<sequence>MVHPKEGYTNSSLTRDSTSQALEAVSIPPSEGGIPSSPPQRRYETRRPSTTPKMTSSCLESSVRRPPAKRARTSRLGESSRPSQPDPRASIESQLPFDINSDYRAQPFHSELYFDLEVMCQQPELWDSFGLLQRYHLERLMTPKEFFYPIVVMDFYQSMTTRDVQSPTAIHFTIDECQGILEVRHIAEALHILYELVDPTEFREWSPVPQRDMVHILSRGTSADSVLLWNELPPGMLFIDAQQDELPTESVPPAPATPTIVPVSKSISTTPPSTSAIPPVAPSTSKPLYHHFFHGFLCHDTYIPGSYHHAQCFIPTGGGDACIVEPAYCYPS</sequence>